<protein>
    <submittedName>
        <fullName evidence="2">Uncharacterized protein</fullName>
    </submittedName>
</protein>
<feature type="signal peptide" evidence="1">
    <location>
        <begin position="1"/>
        <end position="20"/>
    </location>
</feature>
<name>A0A9Q0MB52_BLOTA</name>
<evidence type="ECO:0000313" key="3">
    <source>
        <dbReference type="Proteomes" id="UP001142055"/>
    </source>
</evidence>
<dbReference type="OMA" id="NEACNDI"/>
<dbReference type="InterPro" id="IPR053741">
    <property type="entry name" value="Ser_Fungal_Prot_Inhib_sf"/>
</dbReference>
<dbReference type="InterPro" id="IPR021066">
    <property type="entry name" value="FPI1"/>
</dbReference>
<proteinExistence type="predicted"/>
<comment type="caution">
    <text evidence="2">The sequence shown here is derived from an EMBL/GenBank/DDBJ whole genome shotgun (WGS) entry which is preliminary data.</text>
</comment>
<feature type="chain" id="PRO_5040306593" evidence="1">
    <location>
        <begin position="21"/>
        <end position="105"/>
    </location>
</feature>
<sequence>MVRNILILAIALVMVSATMAFVCPPNICDMIRCDETVEINCLQRDTNLYKFEPEGGFCGCCPTCVRLLQENESCFAMTIRGAPRTVECAEGLHCDSKSVVCKRDE</sequence>
<dbReference type="AlphaFoldDB" id="A0A9Q0MB52"/>
<keyword evidence="3" id="KW-1185">Reference proteome</keyword>
<organism evidence="2 3">
    <name type="scientific">Blomia tropicalis</name>
    <name type="common">Mite</name>
    <dbReference type="NCBI Taxonomy" id="40697"/>
    <lineage>
        <taxon>Eukaryota</taxon>
        <taxon>Metazoa</taxon>
        <taxon>Ecdysozoa</taxon>
        <taxon>Arthropoda</taxon>
        <taxon>Chelicerata</taxon>
        <taxon>Arachnida</taxon>
        <taxon>Acari</taxon>
        <taxon>Acariformes</taxon>
        <taxon>Sarcoptiformes</taxon>
        <taxon>Astigmata</taxon>
        <taxon>Glycyphagoidea</taxon>
        <taxon>Echimyopodidae</taxon>
        <taxon>Blomia</taxon>
    </lineage>
</organism>
<keyword evidence="1" id="KW-0732">Signal</keyword>
<evidence type="ECO:0000256" key="1">
    <source>
        <dbReference type="SAM" id="SignalP"/>
    </source>
</evidence>
<reference evidence="2" key="1">
    <citation type="submission" date="2022-12" db="EMBL/GenBank/DDBJ databases">
        <title>Genome assemblies of Blomia tropicalis.</title>
        <authorList>
            <person name="Cui Y."/>
        </authorList>
    </citation>
    <scope>NUCLEOTIDE SEQUENCE</scope>
    <source>
        <tissue evidence="2">Adult mites</tissue>
    </source>
</reference>
<evidence type="ECO:0000313" key="2">
    <source>
        <dbReference type="EMBL" id="KAJ6220460.1"/>
    </source>
</evidence>
<dbReference type="Pfam" id="PF12190">
    <property type="entry name" value="amfpi-1"/>
    <property type="match status" value="1"/>
</dbReference>
<dbReference type="Proteomes" id="UP001142055">
    <property type="component" value="Chromosome 2"/>
</dbReference>
<dbReference type="Gene3D" id="2.10.80.20">
    <property type="match status" value="1"/>
</dbReference>
<dbReference type="GO" id="GO:0030414">
    <property type="term" value="F:peptidase inhibitor activity"/>
    <property type="evidence" value="ECO:0007669"/>
    <property type="project" value="InterPro"/>
</dbReference>
<gene>
    <name evidence="2" type="ORF">RDWZM_006272</name>
</gene>
<dbReference type="EMBL" id="JAPWDV010000002">
    <property type="protein sequence ID" value="KAJ6220460.1"/>
    <property type="molecule type" value="Genomic_DNA"/>
</dbReference>
<accession>A0A9Q0MB52</accession>